<dbReference type="PaxDb" id="4097-A0A1S4D0B2"/>
<dbReference type="OrthoDB" id="1247337at2759"/>
<dbReference type="PANTHER" id="PTHR31672:SF13">
    <property type="entry name" value="F-BOX PROTEIN CPR30-LIKE"/>
    <property type="match status" value="1"/>
</dbReference>
<dbReference type="AlphaFoldDB" id="A0A1S4D0B2"/>
<reference evidence="1" key="1">
    <citation type="journal article" date="2014" name="Nat. Commun.">
        <title>The tobacco genome sequence and its comparison with those of tomato and potato.</title>
        <authorList>
            <person name="Sierro N."/>
            <person name="Battey J.N."/>
            <person name="Ouadi S."/>
            <person name="Bakaher N."/>
            <person name="Bovet L."/>
            <person name="Willig A."/>
            <person name="Goepfert S."/>
            <person name="Peitsch M.C."/>
            <person name="Ivanov N.V."/>
        </authorList>
    </citation>
    <scope>NUCLEOTIDE SEQUENCE [LARGE SCALE GENOMIC DNA]</scope>
</reference>
<gene>
    <name evidence="2" type="primary">LOC107824464</name>
</gene>
<protein>
    <submittedName>
        <fullName evidence="2">Uncharacterized protein LOC107824464</fullName>
    </submittedName>
</protein>
<keyword evidence="1" id="KW-1185">Reference proteome</keyword>
<dbReference type="Pfam" id="PF07734">
    <property type="entry name" value="FBA_1"/>
    <property type="match status" value="1"/>
</dbReference>
<name>A0A1S4D0B2_TOBAC</name>
<dbReference type="NCBIfam" id="TIGR01640">
    <property type="entry name" value="F_box_assoc_1"/>
    <property type="match status" value="1"/>
</dbReference>
<evidence type="ECO:0000313" key="1">
    <source>
        <dbReference type="Proteomes" id="UP000790787"/>
    </source>
</evidence>
<accession>A0A1S4D0B2</accession>
<dbReference type="GeneID" id="107824464"/>
<dbReference type="InterPro" id="IPR050796">
    <property type="entry name" value="SCF_F-box_component"/>
</dbReference>
<dbReference type="Proteomes" id="UP000790787">
    <property type="component" value="Chromosome 15"/>
</dbReference>
<dbReference type="InterPro" id="IPR017451">
    <property type="entry name" value="F-box-assoc_interact_dom"/>
</dbReference>
<sequence length="164" mass="18694">MACSHRIVLWNPAIKKYKMIPKSDRYMLRRANIRHYESTLYDFAYDSVTEDYKVVATLVISAKDSNCIVGMYSVNNESWRKIGTIPDGYRLFDQNSVSLYGTINTMTTTSVQANRSSTFNKFAIISLFVADKKFIVTPVPLEYCGSPMKLSNSLIVCVFPCLLR</sequence>
<dbReference type="RefSeq" id="XP_016506709.1">
    <property type="nucleotide sequence ID" value="XM_016651223.1"/>
</dbReference>
<proteinExistence type="predicted"/>
<reference evidence="2" key="2">
    <citation type="submission" date="2025-08" db="UniProtKB">
        <authorList>
            <consortium name="RefSeq"/>
        </authorList>
    </citation>
    <scope>IDENTIFICATION</scope>
    <source>
        <tissue evidence="2">Leaf</tissue>
    </source>
</reference>
<dbReference type="KEGG" id="nta:107824464"/>
<dbReference type="InterPro" id="IPR006527">
    <property type="entry name" value="F-box-assoc_dom_typ1"/>
</dbReference>
<dbReference type="RefSeq" id="XP_016506709.2">
    <property type="nucleotide sequence ID" value="XM_016651223.2"/>
</dbReference>
<evidence type="ECO:0000313" key="2">
    <source>
        <dbReference type="RefSeq" id="XP_016506709.2"/>
    </source>
</evidence>
<dbReference type="PANTHER" id="PTHR31672">
    <property type="entry name" value="BNACNNG10540D PROTEIN"/>
    <property type="match status" value="1"/>
</dbReference>
<organism evidence="1 2">
    <name type="scientific">Nicotiana tabacum</name>
    <name type="common">Common tobacco</name>
    <dbReference type="NCBI Taxonomy" id="4097"/>
    <lineage>
        <taxon>Eukaryota</taxon>
        <taxon>Viridiplantae</taxon>
        <taxon>Streptophyta</taxon>
        <taxon>Embryophyta</taxon>
        <taxon>Tracheophyta</taxon>
        <taxon>Spermatophyta</taxon>
        <taxon>Magnoliopsida</taxon>
        <taxon>eudicotyledons</taxon>
        <taxon>Gunneridae</taxon>
        <taxon>Pentapetalae</taxon>
        <taxon>asterids</taxon>
        <taxon>lamiids</taxon>
        <taxon>Solanales</taxon>
        <taxon>Solanaceae</taxon>
        <taxon>Nicotianoideae</taxon>
        <taxon>Nicotianeae</taxon>
        <taxon>Nicotiana</taxon>
    </lineage>
</organism>